<dbReference type="EMBL" id="OU899037">
    <property type="protein sequence ID" value="CAH1738082.1"/>
    <property type="molecule type" value="Genomic_DNA"/>
</dbReference>
<dbReference type="Proteomes" id="UP001154329">
    <property type="component" value="Chromosome 4"/>
</dbReference>
<keyword evidence="2" id="KW-1185">Reference proteome</keyword>
<sequence length="281" mass="32594">MSLLNNIWSWVTGKTDVPELPKNICFEKDVTPENDFWISCILNPSLDVRYVNGRVTKILDTDKCLIDDKYHYQPKTEKEIRNFPYIEVNSPVRISLYREKNSKNAEWRVASCFLSRDGPRYQPNVIRSNESVRVLLDDVEPTSQIDDIDDVNIDENQMTIEVLGDMPKVIGFEQETVIQILFRNNSFVEEKILNDYQTMLGNKVQLSIVNKNKLPIIIGVQSEYIFDITLKGKYLGKSYERVEFIFKDVTYKVVISIDVTDSRLILPGNSGSYSRKEIDMQ</sequence>
<accession>A0A9P0NNA9</accession>
<proteinExistence type="predicted"/>
<evidence type="ECO:0000313" key="1">
    <source>
        <dbReference type="EMBL" id="CAH1738082.1"/>
    </source>
</evidence>
<reference evidence="1" key="1">
    <citation type="submission" date="2022-02" db="EMBL/GenBank/DDBJ databases">
        <authorList>
            <person name="King R."/>
        </authorList>
    </citation>
    <scope>NUCLEOTIDE SEQUENCE</scope>
</reference>
<evidence type="ECO:0000313" key="2">
    <source>
        <dbReference type="Proteomes" id="UP001154329"/>
    </source>
</evidence>
<dbReference type="AlphaFoldDB" id="A0A9P0NNA9"/>
<reference evidence="1" key="2">
    <citation type="submission" date="2022-10" db="EMBL/GenBank/DDBJ databases">
        <authorList>
            <consortium name="ENA_rothamsted_submissions"/>
            <consortium name="culmorum"/>
            <person name="King R."/>
        </authorList>
    </citation>
    <scope>NUCLEOTIDE SEQUENCE</scope>
</reference>
<organism evidence="1 2">
    <name type="scientific">Aphis gossypii</name>
    <name type="common">Cotton aphid</name>
    <dbReference type="NCBI Taxonomy" id="80765"/>
    <lineage>
        <taxon>Eukaryota</taxon>
        <taxon>Metazoa</taxon>
        <taxon>Ecdysozoa</taxon>
        <taxon>Arthropoda</taxon>
        <taxon>Hexapoda</taxon>
        <taxon>Insecta</taxon>
        <taxon>Pterygota</taxon>
        <taxon>Neoptera</taxon>
        <taxon>Paraneoptera</taxon>
        <taxon>Hemiptera</taxon>
        <taxon>Sternorrhyncha</taxon>
        <taxon>Aphidomorpha</taxon>
        <taxon>Aphidoidea</taxon>
        <taxon>Aphididae</taxon>
        <taxon>Aphidini</taxon>
        <taxon>Aphis</taxon>
        <taxon>Aphis</taxon>
    </lineage>
</organism>
<protein>
    <submittedName>
        <fullName evidence="1">Uncharacterized protein</fullName>
    </submittedName>
</protein>
<name>A0A9P0NNA9_APHGO</name>
<gene>
    <name evidence="1" type="ORF">APHIGO_LOCUS11494</name>
</gene>